<sequence>MLNAIDVTAATIIAPPPTTGPEASTIGMWVTAIRGMVNATAGQNRRPSASRRNAYPRQTISSASPCSVKTPIRAHGQSATSGIVAPLSAAVTGNTRTTSSETTAAASSERPVGRPRPSARTASRTGVRYSSTETATEATSTAARTTGPQRADGSSAAVPASTAHSTTNPIRNLIGPASGRVHHVRISEDTGCQM</sequence>
<gene>
    <name evidence="2" type="ORF">Ari01nite_31680</name>
</gene>
<feature type="compositionally biased region" description="Low complexity" evidence="1">
    <location>
        <begin position="95"/>
        <end position="110"/>
    </location>
</feature>
<protein>
    <submittedName>
        <fullName evidence="2">Uncharacterized protein</fullName>
    </submittedName>
</protein>
<feature type="region of interest" description="Disordered" evidence="1">
    <location>
        <begin position="40"/>
        <end position="69"/>
    </location>
</feature>
<evidence type="ECO:0000313" key="2">
    <source>
        <dbReference type="EMBL" id="GIE95703.1"/>
    </source>
</evidence>
<proteinExistence type="predicted"/>
<comment type="caution">
    <text evidence="2">The sequence shown here is derived from an EMBL/GenBank/DDBJ whole genome shotgun (WGS) entry which is preliminary data.</text>
</comment>
<feature type="compositionally biased region" description="Low complexity" evidence="1">
    <location>
        <begin position="130"/>
        <end position="146"/>
    </location>
</feature>
<evidence type="ECO:0000313" key="3">
    <source>
        <dbReference type="Proteomes" id="UP000636960"/>
    </source>
</evidence>
<reference evidence="2" key="1">
    <citation type="submission" date="2021-01" db="EMBL/GenBank/DDBJ databases">
        <title>Whole genome shotgun sequence of Actinoplanes rishiriensis NBRC 108556.</title>
        <authorList>
            <person name="Komaki H."/>
            <person name="Tamura T."/>
        </authorList>
    </citation>
    <scope>NUCLEOTIDE SEQUENCE</scope>
    <source>
        <strain evidence="2">NBRC 108556</strain>
    </source>
</reference>
<feature type="region of interest" description="Disordered" evidence="1">
    <location>
        <begin position="92"/>
        <end position="194"/>
    </location>
</feature>
<name>A0A919JZ21_9ACTN</name>
<feature type="compositionally biased region" description="Polar residues" evidence="1">
    <location>
        <begin position="40"/>
        <end position="67"/>
    </location>
</feature>
<keyword evidence="3" id="KW-1185">Reference proteome</keyword>
<accession>A0A919JZ21</accession>
<evidence type="ECO:0000256" key="1">
    <source>
        <dbReference type="SAM" id="MobiDB-lite"/>
    </source>
</evidence>
<organism evidence="2 3">
    <name type="scientific">Paractinoplanes rishiriensis</name>
    <dbReference type="NCBI Taxonomy" id="1050105"/>
    <lineage>
        <taxon>Bacteria</taxon>
        <taxon>Bacillati</taxon>
        <taxon>Actinomycetota</taxon>
        <taxon>Actinomycetes</taxon>
        <taxon>Micromonosporales</taxon>
        <taxon>Micromonosporaceae</taxon>
        <taxon>Paractinoplanes</taxon>
    </lineage>
</organism>
<dbReference type="EMBL" id="BOMV01000034">
    <property type="protein sequence ID" value="GIE95703.1"/>
    <property type="molecule type" value="Genomic_DNA"/>
</dbReference>
<dbReference type="AlphaFoldDB" id="A0A919JZ21"/>
<dbReference type="Proteomes" id="UP000636960">
    <property type="component" value="Unassembled WGS sequence"/>
</dbReference>